<sequence>MLKLAVSFIFVGLAVCQVTPDYDNPETTTLLQSGIQRLIPYPATSQDCNSCITVVETIRQNQGMHAYQLTELVYTTCEGTSLRNLEDFCLTVTADIDGYITQIKENNLNDQQLCDLPIPDCVKFWGN</sequence>
<name>A0AA36DJL5_9BILA</name>
<feature type="non-terminal residue" evidence="2">
    <location>
        <position position="127"/>
    </location>
</feature>
<evidence type="ECO:0000313" key="3">
    <source>
        <dbReference type="Proteomes" id="UP001177023"/>
    </source>
</evidence>
<feature type="chain" id="PRO_5041279680" description="Saposin B-type domain-containing protein" evidence="1">
    <location>
        <begin position="17"/>
        <end position="127"/>
    </location>
</feature>
<keyword evidence="3" id="KW-1185">Reference proteome</keyword>
<keyword evidence="1" id="KW-0732">Signal</keyword>
<dbReference type="AlphaFoldDB" id="A0AA36DJL5"/>
<protein>
    <recommendedName>
        <fullName evidence="4">Saposin B-type domain-containing protein</fullName>
    </recommendedName>
</protein>
<dbReference type="Proteomes" id="UP001177023">
    <property type="component" value="Unassembled WGS sequence"/>
</dbReference>
<organism evidence="2 3">
    <name type="scientific">Mesorhabditis spiculigera</name>
    <dbReference type="NCBI Taxonomy" id="96644"/>
    <lineage>
        <taxon>Eukaryota</taxon>
        <taxon>Metazoa</taxon>
        <taxon>Ecdysozoa</taxon>
        <taxon>Nematoda</taxon>
        <taxon>Chromadorea</taxon>
        <taxon>Rhabditida</taxon>
        <taxon>Rhabditina</taxon>
        <taxon>Rhabditomorpha</taxon>
        <taxon>Rhabditoidea</taxon>
        <taxon>Rhabditidae</taxon>
        <taxon>Mesorhabditinae</taxon>
        <taxon>Mesorhabditis</taxon>
    </lineage>
</organism>
<evidence type="ECO:0000256" key="1">
    <source>
        <dbReference type="SAM" id="SignalP"/>
    </source>
</evidence>
<gene>
    <name evidence="2" type="ORF">MSPICULIGERA_LOCUS25742</name>
</gene>
<reference evidence="2" key="1">
    <citation type="submission" date="2023-06" db="EMBL/GenBank/DDBJ databases">
        <authorList>
            <person name="Delattre M."/>
        </authorList>
    </citation>
    <scope>NUCLEOTIDE SEQUENCE</scope>
    <source>
        <strain evidence="2">AF72</strain>
    </source>
</reference>
<feature type="signal peptide" evidence="1">
    <location>
        <begin position="1"/>
        <end position="16"/>
    </location>
</feature>
<evidence type="ECO:0008006" key="4">
    <source>
        <dbReference type="Google" id="ProtNLM"/>
    </source>
</evidence>
<dbReference type="EMBL" id="CATQJA010002710">
    <property type="protein sequence ID" value="CAJ0587788.1"/>
    <property type="molecule type" value="Genomic_DNA"/>
</dbReference>
<proteinExistence type="predicted"/>
<accession>A0AA36DJL5</accession>
<evidence type="ECO:0000313" key="2">
    <source>
        <dbReference type="EMBL" id="CAJ0587788.1"/>
    </source>
</evidence>
<comment type="caution">
    <text evidence="2">The sequence shown here is derived from an EMBL/GenBank/DDBJ whole genome shotgun (WGS) entry which is preliminary data.</text>
</comment>